<dbReference type="PaxDb" id="4097-A0A1S3YZQ1"/>
<evidence type="ECO:0000313" key="3">
    <source>
        <dbReference type="Proteomes" id="UP000790787"/>
    </source>
</evidence>
<dbReference type="AlphaFoldDB" id="A0A1S3YZQ1"/>
<dbReference type="InterPro" id="IPR051886">
    <property type="entry name" value="Seed_Dev/Stress_Resp_Reg"/>
</dbReference>
<feature type="domain" description="DOG1" evidence="2">
    <location>
        <begin position="13"/>
        <end position="235"/>
    </location>
</feature>
<dbReference type="PANTHER" id="PTHR46354:SF19">
    <property type="entry name" value="TRANSCRIPTION FACTOR TGA6-LIKE"/>
    <property type="match status" value="1"/>
</dbReference>
<organism evidence="3 4">
    <name type="scientific">Nicotiana tabacum</name>
    <name type="common">Common tobacco</name>
    <dbReference type="NCBI Taxonomy" id="4097"/>
    <lineage>
        <taxon>Eukaryota</taxon>
        <taxon>Viridiplantae</taxon>
        <taxon>Streptophyta</taxon>
        <taxon>Embryophyta</taxon>
        <taxon>Tracheophyta</taxon>
        <taxon>Spermatophyta</taxon>
        <taxon>Magnoliopsida</taxon>
        <taxon>eudicotyledons</taxon>
        <taxon>Gunneridae</taxon>
        <taxon>Pentapetalae</taxon>
        <taxon>asterids</taxon>
        <taxon>lamiids</taxon>
        <taxon>Solanales</taxon>
        <taxon>Solanaceae</taxon>
        <taxon>Nicotianoideae</taxon>
        <taxon>Nicotianeae</taxon>
        <taxon>Nicotiana</taxon>
    </lineage>
</organism>
<feature type="coiled-coil region" evidence="1">
    <location>
        <begin position="170"/>
        <end position="197"/>
    </location>
</feature>
<protein>
    <submittedName>
        <fullName evidence="4">Protein ZW2-like</fullName>
    </submittedName>
    <submittedName>
        <fullName evidence="4">Transcription factor TGA6-like</fullName>
    </submittedName>
</protein>
<dbReference type="OrthoDB" id="781635at2759"/>
<evidence type="ECO:0000259" key="2">
    <source>
        <dbReference type="PROSITE" id="PS51806"/>
    </source>
</evidence>
<name>A0A1S3YZQ1_TOBAC</name>
<dbReference type="GeneID" id="107781412"/>
<evidence type="ECO:0000313" key="4">
    <source>
        <dbReference type="RefSeq" id="XP_016457598.1"/>
    </source>
</evidence>
<dbReference type="KEGG" id="nta:107781412"/>
<dbReference type="STRING" id="4097.A0A1S3YZQ1"/>
<evidence type="ECO:0000256" key="1">
    <source>
        <dbReference type="SAM" id="Coils"/>
    </source>
</evidence>
<dbReference type="InterPro" id="IPR025422">
    <property type="entry name" value="TGA_domain"/>
</dbReference>
<reference evidence="3" key="1">
    <citation type="journal article" date="2014" name="Nat. Commun.">
        <title>The tobacco genome sequence and its comparison with those of tomato and potato.</title>
        <authorList>
            <person name="Sierro N."/>
            <person name="Battey J.N."/>
            <person name="Ouadi S."/>
            <person name="Bakaher N."/>
            <person name="Bovet L."/>
            <person name="Willig A."/>
            <person name="Goepfert S."/>
            <person name="Peitsch M.C."/>
            <person name="Ivanov N.V."/>
        </authorList>
    </citation>
    <scope>NUCLEOTIDE SEQUENCE [LARGE SCALE GENOMIC DNA]</scope>
</reference>
<gene>
    <name evidence="4" type="primary">LOC107781412</name>
</gene>
<dbReference type="RefSeq" id="XP_016457598.1">
    <property type="nucleotide sequence ID" value="XM_016602112.2"/>
</dbReference>
<reference evidence="4" key="2">
    <citation type="submission" date="2025-08" db="UniProtKB">
        <authorList>
            <consortium name="RefSeq"/>
        </authorList>
    </citation>
    <scope>IDENTIFICATION</scope>
    <source>
        <tissue evidence="4">Leaf</tissue>
    </source>
</reference>
<dbReference type="RefSeq" id="XP_016457598.1">
    <property type="nucleotide sequence ID" value="XM_016602112.1"/>
</dbReference>
<dbReference type="Pfam" id="PF14144">
    <property type="entry name" value="DOG1"/>
    <property type="match status" value="1"/>
</dbReference>
<dbReference type="GO" id="GO:0006351">
    <property type="term" value="P:DNA-templated transcription"/>
    <property type="evidence" value="ECO:0007669"/>
    <property type="project" value="InterPro"/>
</dbReference>
<dbReference type="PANTHER" id="PTHR46354">
    <property type="entry name" value="DOG1 DOMAIN-CONTAINING PROTEIN"/>
    <property type="match status" value="1"/>
</dbReference>
<dbReference type="OMA" id="MSHINVF"/>
<dbReference type="PROSITE" id="PS51806">
    <property type="entry name" value="DOG1"/>
    <property type="match status" value="1"/>
</dbReference>
<dbReference type="Proteomes" id="UP000790787">
    <property type="component" value="Chromosome 10"/>
</dbReference>
<accession>A0A1S3YZQ1</accession>
<dbReference type="GO" id="GO:0043565">
    <property type="term" value="F:sequence-specific DNA binding"/>
    <property type="evidence" value="ECO:0007669"/>
    <property type="project" value="InterPro"/>
</dbReference>
<sequence length="262" mass="29912">MAPPGSFGNNITVGSFEAFFQGWLLRQEQFLNELIIAQNTFDESQEGVIKNLISGVLAHYQEYFEEKSRMSHRNVFNVFSPAWFTPLEKSYLWIAGFKPGLAFSLVMNSVDDLSQNQVERINRLKFETRVQEKNLMDELAKIQESVAAPPFMGLAQQFGVHLLRGDGGKIREVDENIETLRSALENVITDADKLRTRTAERVVGILNPLQSLRFLTAAAQLQLRIRMLGMQTEAERLQMQTLDGYVWLNPRVIQISRINGYI</sequence>
<proteinExistence type="predicted"/>
<keyword evidence="3" id="KW-1185">Reference proteome</keyword>
<keyword evidence="1" id="KW-0175">Coiled coil</keyword>